<proteinExistence type="predicted"/>
<dbReference type="GO" id="GO:0016788">
    <property type="term" value="F:hydrolase activity, acting on ester bonds"/>
    <property type="evidence" value="ECO:0007669"/>
    <property type="project" value="UniProtKB-ARBA"/>
</dbReference>
<reference evidence="2 3" key="1">
    <citation type="submission" date="2020-03" db="EMBL/GenBank/DDBJ databases">
        <authorList>
            <person name="Kim M.K."/>
        </authorList>
    </citation>
    <scope>NUCLEOTIDE SEQUENCE [LARGE SCALE GENOMIC DNA]</scope>
    <source>
        <strain evidence="2 3">BT328</strain>
    </source>
</reference>
<dbReference type="SUPFAM" id="SSF52129">
    <property type="entry name" value="Caspase-like"/>
    <property type="match status" value="1"/>
</dbReference>
<dbReference type="Proteomes" id="UP000501802">
    <property type="component" value="Chromosome"/>
</dbReference>
<evidence type="ECO:0000313" key="3">
    <source>
        <dbReference type="Proteomes" id="UP000501802"/>
    </source>
</evidence>
<dbReference type="Pfam" id="PF00656">
    <property type="entry name" value="Peptidase_C14"/>
    <property type="match status" value="1"/>
</dbReference>
<evidence type="ECO:0000259" key="1">
    <source>
        <dbReference type="Pfam" id="PF00656"/>
    </source>
</evidence>
<dbReference type="RefSeq" id="WP_167217364.1">
    <property type="nucleotide sequence ID" value="NZ_CP050063.1"/>
</dbReference>
<dbReference type="GO" id="GO:0006508">
    <property type="term" value="P:proteolysis"/>
    <property type="evidence" value="ECO:0007669"/>
    <property type="project" value="InterPro"/>
</dbReference>
<protein>
    <recommendedName>
        <fullName evidence="1">Peptidase C14 caspase domain-containing protein</fullName>
    </recommendedName>
</protein>
<dbReference type="PANTHER" id="PTHR48104">
    <property type="entry name" value="METACASPASE-4"/>
    <property type="match status" value="1"/>
</dbReference>
<dbReference type="InterPro" id="IPR011600">
    <property type="entry name" value="Pept_C14_caspase"/>
</dbReference>
<dbReference type="InterPro" id="IPR050452">
    <property type="entry name" value="Metacaspase"/>
</dbReference>
<dbReference type="AlphaFoldDB" id="A0A6G9AX31"/>
<evidence type="ECO:0000313" key="2">
    <source>
        <dbReference type="EMBL" id="QIP16970.1"/>
    </source>
</evidence>
<dbReference type="Gene3D" id="3.40.50.1110">
    <property type="entry name" value="SGNH hydrolase"/>
    <property type="match status" value="1"/>
</dbReference>
<gene>
    <name evidence="2" type="ORF">G8759_32205</name>
</gene>
<organism evidence="2 3">
    <name type="scientific">Spirosoma aureum</name>
    <dbReference type="NCBI Taxonomy" id="2692134"/>
    <lineage>
        <taxon>Bacteria</taxon>
        <taxon>Pseudomonadati</taxon>
        <taxon>Bacteroidota</taxon>
        <taxon>Cytophagia</taxon>
        <taxon>Cytophagales</taxon>
        <taxon>Cytophagaceae</taxon>
        <taxon>Spirosoma</taxon>
    </lineage>
</organism>
<dbReference type="Gene3D" id="3.40.50.1460">
    <property type="match status" value="1"/>
</dbReference>
<dbReference type="InterPro" id="IPR029030">
    <property type="entry name" value="Caspase-like_dom_sf"/>
</dbReference>
<accession>A0A6G9AX31</accession>
<dbReference type="EMBL" id="CP050063">
    <property type="protein sequence ID" value="QIP16970.1"/>
    <property type="molecule type" value="Genomic_DNA"/>
</dbReference>
<dbReference type="KEGG" id="spib:G8759_32205"/>
<name>A0A6G9AX31_9BACT</name>
<dbReference type="GO" id="GO:0004197">
    <property type="term" value="F:cysteine-type endopeptidase activity"/>
    <property type="evidence" value="ECO:0007669"/>
    <property type="project" value="InterPro"/>
</dbReference>
<keyword evidence="3" id="KW-1185">Reference proteome</keyword>
<feature type="domain" description="Peptidase C14 caspase" evidence="1">
    <location>
        <begin position="20"/>
        <end position="279"/>
    </location>
</feature>
<sequence length="1014" mass="113472">MNPLSTPPEELDPHFKTVTYALLVGINTYTTSPLQGPVNDVKKVADFLKTLTDIDTHIKILTDSEATKTALITAFREHLGQAKSGDTVLFYFSGHGTSERVDTTIWSDESSGVLECIACYNGDTTNSWDFLLADKELRYLLQEVAQEGKVHTVSIFDCCHSGDNTRSLLDLDAQDTRQRSIQDIFPLRPWTAFLFSSQISEEQARSQPLPEWLPEPIHIQMSACAADEKALEVENEGVFTKNLLSVLQANSGAVSYESLVDHARQYMRFGYDQRPQLFASGSIPEKLKRSPFLNRSVNTELPAVQAQFSQSKNGTQGGWYLNVGALHGLQPGQEVKLLTSIGQPLLTTPVSEIGLDYARLSIDSAVSVQPDPAIVYRVDVPGLMSKPLRIFFSSRNGSPAEQAKMIANLMAEAGNCYVPEADESAADYALYARNGWYFLTLPNTEDQPDNEFRPLVSPVMFTDKNVNQKLGNYIRQFSRWTYLKTLKNPVATGPGIKIEIVPEGSSSVAKNGSTVPITLIERNETHTNEVVIRVTNTTNQLLYCTVVYLTHGIGSWLQFLDTNTELVPNQMVIVGQNAYEGADNSTRISIPISSAGENVVHDYNWPAVDERLLFIFTTKSANASGVLSESTLNFLQFDELPPPPTLADRMDGGTKAIAASRPSTAVPLPTWWTQSINLRWENPAYNKISKYDLHAMISPQPDIVADDALADCALGLYFTTSTNQSPTLQVKPQLQQYWISQQDVQKGMGEDISLALASRVSQSIRNRQFQENRTVYPNRARVVASGDSWFQYPFLIRDIVDCLSNGYLVYSLASTDNTLQTIDPNDVLLAIDESDAQFLLFSGGLNDLMDQFPDRFILDITDLPQTNPRQWLTDEFFQTLDVMQVQYESLFEAIRREKSNVYIIAHGYDYIRSVNAVSEERNWLAPELTRKGISSPQAQQALLNLVIDEFNERLKTAADKFDDMVTHLDLRHIVAKPTYWHDETHPNDAGFLDLAYQFVKQIRTIQKPAITTVH</sequence>
<dbReference type="PANTHER" id="PTHR48104:SF30">
    <property type="entry name" value="METACASPASE-1"/>
    <property type="match status" value="1"/>
</dbReference>
<dbReference type="SUPFAM" id="SSF52266">
    <property type="entry name" value="SGNH hydrolase"/>
    <property type="match status" value="1"/>
</dbReference>
<dbReference type="GO" id="GO:0005737">
    <property type="term" value="C:cytoplasm"/>
    <property type="evidence" value="ECO:0007669"/>
    <property type="project" value="TreeGrafter"/>
</dbReference>
<dbReference type="InterPro" id="IPR036514">
    <property type="entry name" value="SGNH_hydro_sf"/>
</dbReference>